<name>A0A1C4BJ35_9GAMM</name>
<gene>
    <name evidence="1" type="ORF">GA0061080_102130</name>
</gene>
<dbReference type="AlphaFoldDB" id="A0A1C4BJ35"/>
<proteinExistence type="predicted"/>
<evidence type="ECO:0000313" key="1">
    <source>
        <dbReference type="EMBL" id="SCC06926.1"/>
    </source>
</evidence>
<organism evidence="1 2">
    <name type="scientific">Gilliamella intestini</name>
    <dbReference type="NCBI Taxonomy" id="1798183"/>
    <lineage>
        <taxon>Bacteria</taxon>
        <taxon>Pseudomonadati</taxon>
        <taxon>Pseudomonadota</taxon>
        <taxon>Gammaproteobacteria</taxon>
        <taxon>Orbales</taxon>
        <taxon>Orbaceae</taxon>
        <taxon>Gilliamella</taxon>
    </lineage>
</organism>
<dbReference type="RefSeq" id="WP_091123181.1">
    <property type="nucleotide sequence ID" value="NZ_FMBA01000021.1"/>
</dbReference>
<dbReference type="STRING" id="1798183.GA0061080_102130"/>
<keyword evidence="2" id="KW-1185">Reference proteome</keyword>
<protein>
    <submittedName>
        <fullName evidence="1">Uncharacterized protein</fullName>
    </submittedName>
</protein>
<evidence type="ECO:0000313" key="2">
    <source>
        <dbReference type="Proteomes" id="UP000199698"/>
    </source>
</evidence>
<reference evidence="2" key="1">
    <citation type="submission" date="2016-08" db="EMBL/GenBank/DDBJ databases">
        <authorList>
            <person name="Varghese N."/>
            <person name="Submissions Spin"/>
        </authorList>
    </citation>
    <scope>NUCLEOTIDE SEQUENCE [LARGE SCALE GENOMIC DNA]</scope>
    <source>
        <strain evidence="2">R-53144</strain>
    </source>
</reference>
<dbReference type="EMBL" id="FMBA01000021">
    <property type="protein sequence ID" value="SCC06926.1"/>
    <property type="molecule type" value="Genomic_DNA"/>
</dbReference>
<sequence>MIIEIESFYGDTLISGKASSIGQLKSRMMKVLNDVGSENFTHIFCFRYGYQIYPYNKNIAVDYVIDLDIYHVYQPYH</sequence>
<dbReference type="OrthoDB" id="7067107at2"/>
<accession>A0A1C4BJ35</accession>
<dbReference type="Proteomes" id="UP000199698">
    <property type="component" value="Unassembled WGS sequence"/>
</dbReference>